<feature type="transmembrane region" description="Helical" evidence="9">
    <location>
        <begin position="37"/>
        <end position="63"/>
    </location>
</feature>
<gene>
    <name evidence="9 10" type="primary">secE</name>
    <name evidence="10" type="ORF">COX44_03215</name>
</gene>
<keyword evidence="7 9" id="KW-0811">Translocation</keyword>
<dbReference type="InterPro" id="IPR038379">
    <property type="entry name" value="SecE_sf"/>
</dbReference>
<dbReference type="InterPro" id="IPR005807">
    <property type="entry name" value="SecE_bac"/>
</dbReference>
<dbReference type="GO" id="GO:0043952">
    <property type="term" value="P:protein transport by the Sec complex"/>
    <property type="evidence" value="ECO:0007669"/>
    <property type="project" value="UniProtKB-UniRule"/>
</dbReference>
<dbReference type="AlphaFoldDB" id="A0A2G9YC80"/>
<dbReference type="GO" id="GO:0009306">
    <property type="term" value="P:protein secretion"/>
    <property type="evidence" value="ECO:0007669"/>
    <property type="project" value="UniProtKB-UniRule"/>
</dbReference>
<name>A0A2G9YC80_9BACT</name>
<dbReference type="InterPro" id="IPR001901">
    <property type="entry name" value="Translocase_SecE/Sec61-g"/>
</dbReference>
<dbReference type="HAMAP" id="MF_00422">
    <property type="entry name" value="SecE"/>
    <property type="match status" value="1"/>
</dbReference>
<dbReference type="PROSITE" id="PS01067">
    <property type="entry name" value="SECE_SEC61G"/>
    <property type="match status" value="1"/>
</dbReference>
<evidence type="ECO:0000256" key="4">
    <source>
        <dbReference type="ARBA" id="ARBA00022692"/>
    </source>
</evidence>
<dbReference type="PANTHER" id="PTHR33910">
    <property type="entry name" value="PROTEIN TRANSLOCASE SUBUNIT SECE"/>
    <property type="match status" value="1"/>
</dbReference>
<comment type="subcellular location">
    <subcellularLocation>
        <location evidence="9">Cell membrane</location>
        <topology evidence="9">Single-pass membrane protein</topology>
    </subcellularLocation>
    <subcellularLocation>
        <location evidence="1">Membrane</location>
    </subcellularLocation>
</comment>
<dbReference type="GO" id="GO:0006605">
    <property type="term" value="P:protein targeting"/>
    <property type="evidence" value="ECO:0007669"/>
    <property type="project" value="UniProtKB-UniRule"/>
</dbReference>
<evidence type="ECO:0000256" key="7">
    <source>
        <dbReference type="ARBA" id="ARBA00023010"/>
    </source>
</evidence>
<dbReference type="GO" id="GO:0065002">
    <property type="term" value="P:intracellular protein transmembrane transport"/>
    <property type="evidence" value="ECO:0007669"/>
    <property type="project" value="UniProtKB-UniRule"/>
</dbReference>
<keyword evidence="6 9" id="KW-1133">Transmembrane helix</keyword>
<dbReference type="GO" id="GO:0008320">
    <property type="term" value="F:protein transmembrane transporter activity"/>
    <property type="evidence" value="ECO:0007669"/>
    <property type="project" value="UniProtKB-UniRule"/>
</dbReference>
<evidence type="ECO:0000256" key="3">
    <source>
        <dbReference type="ARBA" id="ARBA00022475"/>
    </source>
</evidence>
<evidence type="ECO:0000256" key="2">
    <source>
        <dbReference type="ARBA" id="ARBA00022448"/>
    </source>
</evidence>
<evidence type="ECO:0000256" key="6">
    <source>
        <dbReference type="ARBA" id="ARBA00022989"/>
    </source>
</evidence>
<comment type="caution">
    <text evidence="10">The sequence shown here is derived from an EMBL/GenBank/DDBJ whole genome shotgun (WGS) entry which is preliminary data.</text>
</comment>
<evidence type="ECO:0000256" key="5">
    <source>
        <dbReference type="ARBA" id="ARBA00022927"/>
    </source>
</evidence>
<dbReference type="Gene3D" id="1.20.5.1030">
    <property type="entry name" value="Preprotein translocase secy subunit"/>
    <property type="match status" value="1"/>
</dbReference>
<dbReference type="PANTHER" id="PTHR33910:SF1">
    <property type="entry name" value="PROTEIN TRANSLOCASE SUBUNIT SECE"/>
    <property type="match status" value="1"/>
</dbReference>
<reference evidence="10 11" key="1">
    <citation type="submission" date="2017-09" db="EMBL/GenBank/DDBJ databases">
        <title>Depth-based differentiation of microbial function through sediment-hosted aquifers and enrichment of novel symbionts in the deep terrestrial subsurface.</title>
        <authorList>
            <person name="Probst A.J."/>
            <person name="Ladd B."/>
            <person name="Jarett J.K."/>
            <person name="Geller-Mcgrath D.E."/>
            <person name="Sieber C.M."/>
            <person name="Emerson J.B."/>
            <person name="Anantharaman K."/>
            <person name="Thomas B.C."/>
            <person name="Malmstrom R."/>
            <person name="Stieglmeier M."/>
            <person name="Klingl A."/>
            <person name="Woyke T."/>
            <person name="Ryan C.M."/>
            <person name="Banfield J.F."/>
        </authorList>
    </citation>
    <scope>NUCLEOTIDE SEQUENCE [LARGE SCALE GENOMIC DNA]</scope>
    <source>
        <strain evidence="10">CG23_combo_of_CG06-09_8_20_14_all_37_13</strain>
    </source>
</reference>
<evidence type="ECO:0000256" key="9">
    <source>
        <dbReference type="HAMAP-Rule" id="MF_00422"/>
    </source>
</evidence>
<protein>
    <recommendedName>
        <fullName evidence="9">Protein translocase subunit SecE</fullName>
    </recommendedName>
</protein>
<keyword evidence="5 9" id="KW-0653">Protein transport</keyword>
<dbReference type="GO" id="GO:0005886">
    <property type="term" value="C:plasma membrane"/>
    <property type="evidence" value="ECO:0007669"/>
    <property type="project" value="UniProtKB-SubCell"/>
</dbReference>
<evidence type="ECO:0000256" key="8">
    <source>
        <dbReference type="ARBA" id="ARBA00023136"/>
    </source>
</evidence>
<proteinExistence type="inferred from homology"/>
<comment type="subunit">
    <text evidence="9">Component of the Sec protein translocase complex. Heterotrimer consisting of SecY, SecE and SecG subunits. The heterotrimers can form oligomers, although 1 heterotrimer is thought to be able to translocate proteins. Interacts with the ribosome. Interacts with SecDF, and other proteins may be involved. Interacts with SecA.</text>
</comment>
<dbReference type="EMBL" id="PCRH01000069">
    <property type="protein sequence ID" value="PIP16837.1"/>
    <property type="molecule type" value="Genomic_DNA"/>
</dbReference>
<keyword evidence="3 9" id="KW-1003">Cell membrane</keyword>
<comment type="similarity">
    <text evidence="9">Belongs to the SecE/SEC61-gamma family.</text>
</comment>
<evidence type="ECO:0000256" key="1">
    <source>
        <dbReference type="ARBA" id="ARBA00004370"/>
    </source>
</evidence>
<organism evidence="10 11">
    <name type="scientific">Candidatus Portnoybacteria bacterium CG23_combo_of_CG06-09_8_20_14_all_37_13</name>
    <dbReference type="NCBI Taxonomy" id="1974819"/>
    <lineage>
        <taxon>Bacteria</taxon>
        <taxon>Candidatus Portnoyibacteriota</taxon>
    </lineage>
</organism>
<evidence type="ECO:0000313" key="11">
    <source>
        <dbReference type="Proteomes" id="UP000231480"/>
    </source>
</evidence>
<keyword evidence="2 9" id="KW-0813">Transport</keyword>
<dbReference type="NCBIfam" id="TIGR00964">
    <property type="entry name" value="secE_bact"/>
    <property type="match status" value="1"/>
</dbReference>
<dbReference type="Pfam" id="PF00584">
    <property type="entry name" value="SecE"/>
    <property type="match status" value="1"/>
</dbReference>
<accession>A0A2G9YC80</accession>
<keyword evidence="8 9" id="KW-0472">Membrane</keyword>
<sequence>MANKFINTIKSIIPFLAETKGELKRVTWPSRKQATQYTLIVIGASLAVAFFLGGLDFLFTYLINKFII</sequence>
<comment type="function">
    <text evidence="9">Essential subunit of the Sec protein translocation channel SecYEG. Clamps together the 2 halves of SecY. May contact the channel plug during translocation.</text>
</comment>
<keyword evidence="4 9" id="KW-0812">Transmembrane</keyword>
<dbReference type="Proteomes" id="UP000231480">
    <property type="component" value="Unassembled WGS sequence"/>
</dbReference>
<evidence type="ECO:0000313" key="10">
    <source>
        <dbReference type="EMBL" id="PIP16837.1"/>
    </source>
</evidence>